<proteinExistence type="predicted"/>
<dbReference type="InterPro" id="IPR015015">
    <property type="entry name" value="F-actin-binding"/>
</dbReference>
<organism evidence="3 4">
    <name type="scientific">Pinctada imbricata</name>
    <name type="common">Atlantic pearl-oyster</name>
    <name type="synonym">Pinctada martensii</name>
    <dbReference type="NCBI Taxonomy" id="66713"/>
    <lineage>
        <taxon>Eukaryota</taxon>
        <taxon>Metazoa</taxon>
        <taxon>Spiralia</taxon>
        <taxon>Lophotrochozoa</taxon>
        <taxon>Mollusca</taxon>
        <taxon>Bivalvia</taxon>
        <taxon>Autobranchia</taxon>
        <taxon>Pteriomorphia</taxon>
        <taxon>Pterioida</taxon>
        <taxon>Pterioidea</taxon>
        <taxon>Pteriidae</taxon>
        <taxon>Pinctada</taxon>
    </lineage>
</organism>
<name>A0AA88XKK7_PINIB</name>
<feature type="compositionally biased region" description="Polar residues" evidence="1">
    <location>
        <begin position="52"/>
        <end position="61"/>
    </location>
</feature>
<dbReference type="AlphaFoldDB" id="A0AA88XKK7"/>
<protein>
    <recommendedName>
        <fullName evidence="2">F-actin binding domain-containing protein</fullName>
    </recommendedName>
</protein>
<reference evidence="3" key="1">
    <citation type="submission" date="2019-08" db="EMBL/GenBank/DDBJ databases">
        <title>The improved chromosome-level genome for the pearl oyster Pinctada fucata martensii using PacBio sequencing and Hi-C.</title>
        <authorList>
            <person name="Zheng Z."/>
        </authorList>
    </citation>
    <scope>NUCLEOTIDE SEQUENCE</scope>
    <source>
        <strain evidence="3">ZZ-2019</strain>
        <tissue evidence="3">Adductor muscle</tissue>
    </source>
</reference>
<evidence type="ECO:0000256" key="1">
    <source>
        <dbReference type="SAM" id="MobiDB-lite"/>
    </source>
</evidence>
<accession>A0AA88XKK7</accession>
<evidence type="ECO:0000313" key="3">
    <source>
        <dbReference type="EMBL" id="KAK3087007.1"/>
    </source>
</evidence>
<dbReference type="Pfam" id="PF08919">
    <property type="entry name" value="F_actin_bind"/>
    <property type="match status" value="1"/>
</dbReference>
<evidence type="ECO:0000259" key="2">
    <source>
        <dbReference type="SMART" id="SM00808"/>
    </source>
</evidence>
<feature type="region of interest" description="Disordered" evidence="1">
    <location>
        <begin position="31"/>
        <end position="61"/>
    </location>
</feature>
<dbReference type="GO" id="GO:0005524">
    <property type="term" value="F:ATP binding"/>
    <property type="evidence" value="ECO:0007669"/>
    <property type="project" value="InterPro"/>
</dbReference>
<dbReference type="GO" id="GO:0004715">
    <property type="term" value="F:non-membrane spanning protein tyrosine kinase activity"/>
    <property type="evidence" value="ECO:0007669"/>
    <property type="project" value="InterPro"/>
</dbReference>
<dbReference type="Gene3D" id="1.20.120.330">
    <property type="entry name" value="Nucleotidyltransferases domain 2"/>
    <property type="match status" value="1"/>
</dbReference>
<evidence type="ECO:0000313" key="4">
    <source>
        <dbReference type="Proteomes" id="UP001186944"/>
    </source>
</evidence>
<feature type="domain" description="F-actin binding" evidence="2">
    <location>
        <begin position="142"/>
        <end position="271"/>
    </location>
</feature>
<sequence>MTILGLEMKMALQIIEINLITKLPARPPFTHKIRSASTGDFPGRDEGPQDGMFSSPQDNNKQSASVLSKVAMFQSAGPEFGSFKPFVRGENERSSLRDDRSTGYDVVRGATREEVIYKPVLPKASASASMSSVMQSSLMSKSMMDSLEPVPETYCHGQNSDSDTPQVTRETIFSTSADLLSCIESLTTAGNKTSTNFMVLSDNILHFHELCSNFIDTLPPHAKFQAKELLSRLQTHSESVKTFCSTNPASGAKIINDVKATVQEVIDLIKR</sequence>
<dbReference type="SMART" id="SM00808">
    <property type="entry name" value="FABD"/>
    <property type="match status" value="1"/>
</dbReference>
<gene>
    <name evidence="3" type="ORF">FSP39_000259</name>
</gene>
<keyword evidence="4" id="KW-1185">Reference proteome</keyword>
<comment type="caution">
    <text evidence="3">The sequence shown here is derived from an EMBL/GenBank/DDBJ whole genome shotgun (WGS) entry which is preliminary data.</text>
</comment>
<dbReference type="EMBL" id="VSWD01000011">
    <property type="protein sequence ID" value="KAK3087007.1"/>
    <property type="molecule type" value="Genomic_DNA"/>
</dbReference>
<dbReference type="Proteomes" id="UP001186944">
    <property type="component" value="Unassembled WGS sequence"/>
</dbReference>